<dbReference type="AlphaFoldDB" id="A0A438HUE6"/>
<dbReference type="EMBL" id="QGNW01000177">
    <property type="protein sequence ID" value="RVW88065.1"/>
    <property type="molecule type" value="Genomic_DNA"/>
</dbReference>
<name>A0A438HUE6_VITVI</name>
<sequence length="173" mass="19254">MWRSLKSKIGEQSKGNRALHFKVRKFCTVESNVRKCNTRCEFPKANFRTPLFKVRKFSHRAKHPPGTRSVISHTSRQFSHSANQCAKISHTTIQGAKFIPTCENHCLRGATSPPAQDSTVPPSEGGTPSQRRYPTRRPPIDPVPLAAQAKMPASRPPAKRAKFSGPGEPFQTP</sequence>
<protein>
    <submittedName>
        <fullName evidence="2">Uncharacterized protein</fullName>
    </submittedName>
</protein>
<dbReference type="Proteomes" id="UP000288805">
    <property type="component" value="Unassembled WGS sequence"/>
</dbReference>
<organism evidence="2 3">
    <name type="scientific">Vitis vinifera</name>
    <name type="common">Grape</name>
    <dbReference type="NCBI Taxonomy" id="29760"/>
    <lineage>
        <taxon>Eukaryota</taxon>
        <taxon>Viridiplantae</taxon>
        <taxon>Streptophyta</taxon>
        <taxon>Embryophyta</taxon>
        <taxon>Tracheophyta</taxon>
        <taxon>Spermatophyta</taxon>
        <taxon>Magnoliopsida</taxon>
        <taxon>eudicotyledons</taxon>
        <taxon>Gunneridae</taxon>
        <taxon>Pentapetalae</taxon>
        <taxon>rosids</taxon>
        <taxon>Vitales</taxon>
        <taxon>Vitaceae</taxon>
        <taxon>Viteae</taxon>
        <taxon>Vitis</taxon>
    </lineage>
</organism>
<proteinExistence type="predicted"/>
<accession>A0A438HUE6</accession>
<reference evidence="2 3" key="1">
    <citation type="journal article" date="2018" name="PLoS Genet.">
        <title>Population sequencing reveals clonal diversity and ancestral inbreeding in the grapevine cultivar Chardonnay.</title>
        <authorList>
            <person name="Roach M.J."/>
            <person name="Johnson D.L."/>
            <person name="Bohlmann J."/>
            <person name="van Vuuren H.J."/>
            <person name="Jones S.J."/>
            <person name="Pretorius I.S."/>
            <person name="Schmidt S.A."/>
            <person name="Borneman A.R."/>
        </authorList>
    </citation>
    <scope>NUCLEOTIDE SEQUENCE [LARGE SCALE GENOMIC DNA]</scope>
    <source>
        <strain evidence="3">cv. Chardonnay</strain>
        <tissue evidence="2">Leaf</tissue>
    </source>
</reference>
<feature type="compositionally biased region" description="Polar residues" evidence="1">
    <location>
        <begin position="113"/>
        <end position="132"/>
    </location>
</feature>
<feature type="region of interest" description="Disordered" evidence="1">
    <location>
        <begin position="109"/>
        <end position="173"/>
    </location>
</feature>
<evidence type="ECO:0000313" key="2">
    <source>
        <dbReference type="EMBL" id="RVW88065.1"/>
    </source>
</evidence>
<evidence type="ECO:0000256" key="1">
    <source>
        <dbReference type="SAM" id="MobiDB-lite"/>
    </source>
</evidence>
<evidence type="ECO:0000313" key="3">
    <source>
        <dbReference type="Proteomes" id="UP000288805"/>
    </source>
</evidence>
<comment type="caution">
    <text evidence="2">The sequence shown here is derived from an EMBL/GenBank/DDBJ whole genome shotgun (WGS) entry which is preliminary data.</text>
</comment>
<gene>
    <name evidence="2" type="ORF">CK203_044392</name>
</gene>